<reference evidence="3 4" key="1">
    <citation type="submission" date="2018-01" db="EMBL/GenBank/DDBJ databases">
        <title>Complete genome sequence of Streptomyces lunaelactis MM109T, a Ferroverdin A producer isolated from cave moonmilk deposits.</title>
        <authorList>
            <person name="Naome A."/>
            <person name="Martinet L."/>
            <person name="Maciejewska M."/>
            <person name="Anderssen S."/>
            <person name="Adam D."/>
            <person name="Tenconi E."/>
            <person name="Deflandre B."/>
            <person name="Arguelles-Arias A."/>
            <person name="Calusinska M."/>
            <person name="Copieters W."/>
            <person name="Karim L."/>
            <person name="Hanikenne M."/>
            <person name="Baurain D."/>
            <person name="van Wezel G."/>
            <person name="Smargiasso N."/>
            <person name="de Pauw E."/>
            <person name="Delfosse P."/>
            <person name="Rigali S."/>
        </authorList>
    </citation>
    <scope>NUCLEOTIDE SEQUENCE [LARGE SCALE GENOMIC DNA]</scope>
    <source>
        <strain evidence="3 4">MM109</strain>
    </source>
</reference>
<evidence type="ECO:0000259" key="2">
    <source>
        <dbReference type="Pfam" id="PF07811"/>
    </source>
</evidence>
<sequence>MSGALRARFGDRGAAAIQAAIIYPIALAVAITAVQAAMWGYARNIAQSAAREGVTAGRMYGASPADGAAQARSALERLAGNNLTHRSVSAAGSTPERIQIRVSGTAMSLIPGVPNWQVSALASGAVEHWTLPQEG</sequence>
<evidence type="ECO:0000313" key="4">
    <source>
        <dbReference type="Proteomes" id="UP000244201"/>
    </source>
</evidence>
<keyword evidence="4" id="KW-1185">Reference proteome</keyword>
<dbReference type="RefSeq" id="WP_108146627.1">
    <property type="nucleotide sequence ID" value="NZ_CP026304.1"/>
</dbReference>
<evidence type="ECO:0000313" key="3">
    <source>
        <dbReference type="EMBL" id="AVZ70932.1"/>
    </source>
</evidence>
<gene>
    <name evidence="3" type="ORF">SLUN_00240</name>
</gene>
<keyword evidence="1" id="KW-0472">Membrane</keyword>
<dbReference type="GeneID" id="55653729"/>
<keyword evidence="1" id="KW-1133">Transmembrane helix</keyword>
<feature type="domain" description="TadE-like" evidence="2">
    <location>
        <begin position="13"/>
        <end position="54"/>
    </location>
</feature>
<protein>
    <recommendedName>
        <fullName evidence="2">TadE-like domain-containing protein</fullName>
    </recommendedName>
</protein>
<dbReference type="KEGG" id="slk:SLUN_00240"/>
<dbReference type="OrthoDB" id="4220102at2"/>
<dbReference type="EMBL" id="CP026304">
    <property type="protein sequence ID" value="AVZ70932.1"/>
    <property type="molecule type" value="Genomic_DNA"/>
</dbReference>
<evidence type="ECO:0000256" key="1">
    <source>
        <dbReference type="SAM" id="Phobius"/>
    </source>
</evidence>
<dbReference type="InterPro" id="IPR012495">
    <property type="entry name" value="TadE-like_dom"/>
</dbReference>
<dbReference type="Pfam" id="PF07811">
    <property type="entry name" value="TadE"/>
    <property type="match status" value="1"/>
</dbReference>
<keyword evidence="1" id="KW-0812">Transmembrane</keyword>
<proteinExistence type="predicted"/>
<name>A0A2R4SVR1_9ACTN</name>
<dbReference type="AlphaFoldDB" id="A0A2R4SVR1"/>
<dbReference type="Proteomes" id="UP000244201">
    <property type="component" value="Chromosome"/>
</dbReference>
<feature type="transmembrane region" description="Helical" evidence="1">
    <location>
        <begin position="21"/>
        <end position="42"/>
    </location>
</feature>
<organism evidence="3 4">
    <name type="scientific">Streptomyces lunaelactis</name>
    <dbReference type="NCBI Taxonomy" id="1535768"/>
    <lineage>
        <taxon>Bacteria</taxon>
        <taxon>Bacillati</taxon>
        <taxon>Actinomycetota</taxon>
        <taxon>Actinomycetes</taxon>
        <taxon>Kitasatosporales</taxon>
        <taxon>Streptomycetaceae</taxon>
        <taxon>Streptomyces</taxon>
    </lineage>
</organism>
<accession>A0A2R4SVR1</accession>